<protein>
    <submittedName>
        <fullName evidence="3">Cbb3-type cytochrome oxidase assembly protein CcoS</fullName>
    </submittedName>
</protein>
<keyword evidence="2" id="KW-1133">Transmembrane helix</keyword>
<dbReference type="Pfam" id="PF03597">
    <property type="entry name" value="FixS"/>
    <property type="match status" value="1"/>
</dbReference>
<dbReference type="NCBIfam" id="TIGR00847">
    <property type="entry name" value="ccoS"/>
    <property type="match status" value="1"/>
</dbReference>
<evidence type="ECO:0000256" key="1">
    <source>
        <dbReference type="SAM" id="MobiDB-lite"/>
    </source>
</evidence>
<comment type="caution">
    <text evidence="3">The sequence shown here is derived from an EMBL/GenBank/DDBJ whole genome shotgun (WGS) entry which is preliminary data.</text>
</comment>
<dbReference type="Proteomes" id="UP001461163">
    <property type="component" value="Unassembled WGS sequence"/>
</dbReference>
<feature type="region of interest" description="Disordered" evidence="1">
    <location>
        <begin position="45"/>
        <end position="82"/>
    </location>
</feature>
<gene>
    <name evidence="3" type="primary">ccoS</name>
    <name evidence="3" type="ORF">WNY77_08520</name>
</gene>
<evidence type="ECO:0000256" key="2">
    <source>
        <dbReference type="SAM" id="Phobius"/>
    </source>
</evidence>
<feature type="compositionally biased region" description="Polar residues" evidence="1">
    <location>
        <begin position="52"/>
        <end position="63"/>
    </location>
</feature>
<evidence type="ECO:0000313" key="4">
    <source>
        <dbReference type="Proteomes" id="UP001461163"/>
    </source>
</evidence>
<name>A0ABU9SU70_9ALTE</name>
<dbReference type="PANTHER" id="PTHR41532:SF1">
    <property type="entry name" value="FIXS PROTEIN"/>
    <property type="match status" value="1"/>
</dbReference>
<organism evidence="3 4">
    <name type="scientific">Paraglaciecola mesophila</name>
    <dbReference type="NCBI Taxonomy" id="197222"/>
    <lineage>
        <taxon>Bacteria</taxon>
        <taxon>Pseudomonadati</taxon>
        <taxon>Pseudomonadota</taxon>
        <taxon>Gammaproteobacteria</taxon>
        <taxon>Alteromonadales</taxon>
        <taxon>Alteromonadaceae</taxon>
        <taxon>Paraglaciecola</taxon>
    </lineage>
</organism>
<sequence length="82" mass="9231">MSIIYILIPLAIIIVALAIGIFFWAVKSNQFEDLERHGYSILFDDDIKPESTKNPQTSQPQDATEQKSHSQGKENQSGNEQP</sequence>
<keyword evidence="2" id="KW-0472">Membrane</keyword>
<dbReference type="RefSeq" id="WP_006993932.1">
    <property type="nucleotide sequence ID" value="NZ_JBBMQS010000004.1"/>
</dbReference>
<dbReference type="PANTHER" id="PTHR41532">
    <property type="entry name" value="FIXS PROTEIN"/>
    <property type="match status" value="1"/>
</dbReference>
<evidence type="ECO:0000313" key="3">
    <source>
        <dbReference type="EMBL" id="MEM5497432.1"/>
    </source>
</evidence>
<feature type="transmembrane region" description="Helical" evidence="2">
    <location>
        <begin position="6"/>
        <end position="26"/>
    </location>
</feature>
<dbReference type="InterPro" id="IPR004714">
    <property type="entry name" value="Cyt_oxidase_maturation_cbb3"/>
</dbReference>
<accession>A0ABU9SU70</accession>
<reference evidence="3 4" key="1">
    <citation type="submission" date="2024-03" db="EMBL/GenBank/DDBJ databases">
        <title>Community enrichment and isolation of bacterial strains for fucoidan degradation.</title>
        <authorList>
            <person name="Sichert A."/>
        </authorList>
    </citation>
    <scope>NUCLEOTIDE SEQUENCE [LARGE SCALE GENOMIC DNA]</scope>
    <source>
        <strain evidence="3 4">AS12</strain>
    </source>
</reference>
<proteinExistence type="predicted"/>
<feature type="compositionally biased region" description="Polar residues" evidence="1">
    <location>
        <begin position="73"/>
        <end position="82"/>
    </location>
</feature>
<dbReference type="EMBL" id="JBBMQS010000004">
    <property type="protein sequence ID" value="MEM5497432.1"/>
    <property type="molecule type" value="Genomic_DNA"/>
</dbReference>
<keyword evidence="2" id="KW-0812">Transmembrane</keyword>
<keyword evidence="4" id="KW-1185">Reference proteome</keyword>